<feature type="domain" description="EF-hand" evidence="5">
    <location>
        <begin position="140"/>
        <end position="175"/>
    </location>
</feature>
<name>A0A8S1MV05_9CILI</name>
<dbReference type="GO" id="GO:0005929">
    <property type="term" value="C:cilium"/>
    <property type="evidence" value="ECO:0007669"/>
    <property type="project" value="UniProtKB-ARBA"/>
</dbReference>
<dbReference type="InterPro" id="IPR001680">
    <property type="entry name" value="WD40_rpt"/>
</dbReference>
<reference evidence="6" key="1">
    <citation type="submission" date="2021-01" db="EMBL/GenBank/DDBJ databases">
        <authorList>
            <consortium name="Genoscope - CEA"/>
            <person name="William W."/>
        </authorList>
    </citation>
    <scope>NUCLEOTIDE SEQUENCE</scope>
</reference>
<accession>A0A8S1MV05</accession>
<proteinExistence type="predicted"/>
<protein>
    <recommendedName>
        <fullName evidence="5">EF-hand domain-containing protein</fullName>
    </recommendedName>
</protein>
<evidence type="ECO:0000259" key="5">
    <source>
        <dbReference type="PROSITE" id="PS50222"/>
    </source>
</evidence>
<evidence type="ECO:0000256" key="2">
    <source>
        <dbReference type="ARBA" id="ARBA00022737"/>
    </source>
</evidence>
<dbReference type="SMART" id="SM00320">
    <property type="entry name" value="WD40"/>
    <property type="match status" value="29"/>
</dbReference>
<dbReference type="PROSITE" id="PS50294">
    <property type="entry name" value="WD_REPEATS_REGION"/>
    <property type="match status" value="2"/>
</dbReference>
<dbReference type="InterPro" id="IPR018247">
    <property type="entry name" value="EF_Hand_1_Ca_BS"/>
</dbReference>
<dbReference type="PROSITE" id="PS00678">
    <property type="entry name" value="WD_REPEATS_1"/>
    <property type="match status" value="2"/>
</dbReference>
<gene>
    <name evidence="6" type="ORF">PSON_ATCC_30995.1.T0380056</name>
</gene>
<dbReference type="PROSITE" id="PS50082">
    <property type="entry name" value="WD_REPEATS_2"/>
    <property type="match status" value="6"/>
</dbReference>
<dbReference type="PANTHER" id="PTHR13720">
    <property type="entry name" value="WD-40 REPEAT PROTEIN"/>
    <property type="match status" value="1"/>
</dbReference>
<feature type="repeat" description="WD" evidence="3">
    <location>
        <begin position="2289"/>
        <end position="2327"/>
    </location>
</feature>
<feature type="repeat" description="WD" evidence="3">
    <location>
        <begin position="2165"/>
        <end position="2206"/>
    </location>
</feature>
<evidence type="ECO:0000256" key="1">
    <source>
        <dbReference type="ARBA" id="ARBA00022574"/>
    </source>
</evidence>
<comment type="caution">
    <text evidence="6">The sequence shown here is derived from an EMBL/GenBank/DDBJ whole genome shotgun (WGS) entry which is preliminary data.</text>
</comment>
<dbReference type="InterPro" id="IPR019775">
    <property type="entry name" value="WD40_repeat_CS"/>
</dbReference>
<feature type="region of interest" description="Disordered" evidence="4">
    <location>
        <begin position="1621"/>
        <end position="1649"/>
    </location>
</feature>
<feature type="compositionally biased region" description="Basic and acidic residues" evidence="4">
    <location>
        <begin position="1621"/>
        <end position="1640"/>
    </location>
</feature>
<evidence type="ECO:0000256" key="3">
    <source>
        <dbReference type="PROSITE-ProRule" id="PRU00221"/>
    </source>
</evidence>
<feature type="repeat" description="WD" evidence="3">
    <location>
        <begin position="525"/>
        <end position="560"/>
    </location>
</feature>
<dbReference type="FunFam" id="1.10.238.10:FF:000672">
    <property type="entry name" value="Uncharacterized protein"/>
    <property type="match status" value="1"/>
</dbReference>
<dbReference type="FunFam" id="2.130.10.10:FF:000320">
    <property type="entry name" value="echinoderm microtubule-associated protein-like 6"/>
    <property type="match status" value="1"/>
</dbReference>
<dbReference type="Pfam" id="PF13499">
    <property type="entry name" value="EF-hand_7"/>
    <property type="match status" value="1"/>
</dbReference>
<dbReference type="Proteomes" id="UP000692954">
    <property type="component" value="Unassembled WGS sequence"/>
</dbReference>
<feature type="repeat" description="WD" evidence="3">
    <location>
        <begin position="1201"/>
        <end position="1241"/>
    </location>
</feature>
<dbReference type="EMBL" id="CAJJDN010000038">
    <property type="protein sequence ID" value="CAD8078694.1"/>
    <property type="molecule type" value="Genomic_DNA"/>
</dbReference>
<dbReference type="GO" id="GO:0005509">
    <property type="term" value="F:calcium ion binding"/>
    <property type="evidence" value="ECO:0007669"/>
    <property type="project" value="InterPro"/>
</dbReference>
<evidence type="ECO:0000313" key="7">
    <source>
        <dbReference type="Proteomes" id="UP000692954"/>
    </source>
</evidence>
<keyword evidence="7" id="KW-1185">Reference proteome</keyword>
<dbReference type="InterPro" id="IPR005108">
    <property type="entry name" value="HELP"/>
</dbReference>
<dbReference type="Pfam" id="PF13833">
    <property type="entry name" value="EF-hand_8"/>
    <property type="match status" value="1"/>
</dbReference>
<keyword evidence="1 3" id="KW-0853">WD repeat</keyword>
<feature type="repeat" description="WD" evidence="3">
    <location>
        <begin position="1546"/>
        <end position="1578"/>
    </location>
</feature>
<dbReference type="InterPro" id="IPR055439">
    <property type="entry name" value="Beta-prop_EML_1st"/>
</dbReference>
<keyword evidence="2" id="KW-0677">Repeat</keyword>
<dbReference type="Pfam" id="PF03451">
    <property type="entry name" value="HELP"/>
    <property type="match status" value="2"/>
</dbReference>
<dbReference type="Pfam" id="PF23414">
    <property type="entry name" value="Beta-prop_EML_2"/>
    <property type="match status" value="3"/>
</dbReference>
<dbReference type="PROSITE" id="PS50222">
    <property type="entry name" value="EF_HAND_2"/>
    <property type="match status" value="3"/>
</dbReference>
<evidence type="ECO:0000256" key="4">
    <source>
        <dbReference type="SAM" id="MobiDB-lite"/>
    </source>
</evidence>
<dbReference type="PANTHER" id="PTHR13720:SF33">
    <property type="entry name" value="HELP DOMAIN-CONTAINING PROTEIN"/>
    <property type="match status" value="1"/>
</dbReference>
<organism evidence="6 7">
    <name type="scientific">Paramecium sonneborni</name>
    <dbReference type="NCBI Taxonomy" id="65129"/>
    <lineage>
        <taxon>Eukaryota</taxon>
        <taxon>Sar</taxon>
        <taxon>Alveolata</taxon>
        <taxon>Ciliophora</taxon>
        <taxon>Intramacronucleata</taxon>
        <taxon>Oligohymenophorea</taxon>
        <taxon>Peniculida</taxon>
        <taxon>Parameciidae</taxon>
        <taxon>Paramecium</taxon>
    </lineage>
</organism>
<feature type="repeat" description="WD" evidence="3">
    <location>
        <begin position="863"/>
        <end position="905"/>
    </location>
</feature>
<feature type="domain" description="EF-hand" evidence="5">
    <location>
        <begin position="55"/>
        <end position="90"/>
    </location>
</feature>
<dbReference type="FunFam" id="2.130.10.10:FF:001719">
    <property type="entry name" value="Uncharacterized protein"/>
    <property type="match status" value="1"/>
</dbReference>
<dbReference type="InterPro" id="IPR002048">
    <property type="entry name" value="EF_hand_dom"/>
</dbReference>
<dbReference type="Pfam" id="PF23409">
    <property type="entry name" value="Beta-prop_EML"/>
    <property type="match status" value="3"/>
</dbReference>
<dbReference type="GO" id="GO:0008017">
    <property type="term" value="F:microtubule binding"/>
    <property type="evidence" value="ECO:0007669"/>
    <property type="project" value="TreeGrafter"/>
</dbReference>
<dbReference type="InterPro" id="IPR055442">
    <property type="entry name" value="Beta-prop_EML-like_2nd"/>
</dbReference>
<dbReference type="OrthoDB" id="287590at2759"/>
<dbReference type="SMART" id="SM00054">
    <property type="entry name" value="EFh"/>
    <property type="match status" value="3"/>
</dbReference>
<feature type="domain" description="EF-hand" evidence="5">
    <location>
        <begin position="91"/>
        <end position="126"/>
    </location>
</feature>
<dbReference type="PROSITE" id="PS00018">
    <property type="entry name" value="EF_HAND_1"/>
    <property type="match status" value="2"/>
</dbReference>
<sequence>MGNEISNGSPGDLEQMKRFMNMSPGQVKLIKEKFELMADEDLTIDRNGFIQLMKLKETEVDKVFQFFDISNDGRIDSHEFVCALSLLSQATLKDKANIIFSLYDFDHNKTITRNELVILIKTTLTALGAMSQKGECTIQEAERISDELLRKYDTNKDASISLSEFQRFVLFLNYFYSLLSKDQDVLKMLLSYGLCSLEDLRSDFGGAQQGDIPYPDSDLESETQRKLLAYDQKREMRKIGIESNFEEDNIQFQNDQNFKANKVPNKEVWKNQVKNGQPSAWKPGKGDINPPSTFMELDYIYGFRSFDSRNNIKFANQDLVYFTAAVGVVYNPQTNQQKFFFEHTDDITCIDVYDRYVATGQAGQIPPIYIWEIKDQMEPSKAAFKGILRQGVQCLAFSNDGKKLAAVGMDDDHTLVVYDVDKGMDARLKGDANQTLLATGKGPRSFVFDIKFDKVDKYLILACKNEVFFCSYDQGSVKLNLGIWDTKTCPFSSVLCIALCDNNVITGTYRGQLLVWKSNRATTAVDAHKSAVLAIHTKKNQEGGVVSGSKDGTIIVWDINMKAKEKFNVLNLNLKIFNFKVQSVTIGPNDQDKSSHIVFGTRGSDIVEIQGPKSKILMRGHSQGVLRGLAMHPKFPTFYTIGEDNILASWLIKDKKMSSCMRLDYPSSAIHISKDYKYLAVGSTNGTVLIIDPKTLMPTFNFKDRDAEVSCLKFSPDTEQLAVGHDAPSCDVIIYSIKNHFKKTNVLRGSPARVISIDFSSTCRVLQINDWSQQVLYYELGGENNQKVQPEGALKYKDEKWATYTAIYGWHVLGVWPALSAGCDINAVDRSNKGDILVTADDYSGIKIFRYPASQPGQGYQRYVGHAAHVTNIRFTADDEYIISLGGADKSIMQWKVSHDKDAQIEQDQACESIQDVQISKDYYRLNLNEEENKQEGQKQYQAFVKATQPTNFKFDEKKYNVLPQGNLALDYVLGMKTDQLGQDYLNGVKLLENGKIAFSCGTVGIIMDPNIPIGQQYCAQTYFRYHQDEISCIAIHPRGRIVATGTKAFALNEKQLTAIFVWEAESKKVLSMLNDFHTKMIYCLEFSYDGVFLLSFSSEYSIAIHDWQIGQLIITVKTMRSNIYGICSKSPNEFMSCGQRSVTFYQMNGRNVKCYPGILNSNQFEPMLCCCVAFKESYEITGSDNGNIFLWKENKNIKNYQAHRSKVSSLVAVGKSQLYSSGLDGQIKLWEMNGNNLNNVATIIDITEALHQPKLVGIISMDIKNDNIIIATKQAQMYYAPLKNVQNLKLLLDCHYGGEVWGIAASRNSQTIVTCGGDSVLRQWDINQYTLVKCSSPFENDIRAVDWSSDGKYLAVGDVRGCIYLVEPTNMNVLDKKNSKAGSLKQGAQGKTFWIEDIKFSPDSTKIAFGAHGTQSQVEVWEIEGGKFNKQSSINISLNSSLIKLDWAVDSMHIVVNSSTYELKFANVQSLKDVPGPQVKELDWFTWTCLFGFNVQGIYKKDEYSVTAVCVDNQKQILATGEYNGIINLYQYPAVCQFNQIHKEYPGHANAITRMRFSFDDSKLISTSGMDRGIFIWRTDWSKQQQQLMLQEENAYGKLDEDIDDLVSLTIPQEKTRRLGSDKYGKVRRRDNQIERNDDQQNYNDQNEKGDEFTIIRPWMGAIKEPSNYYKDPLNQNKQPLVELTLEYVHGYRSRDCRNNVKYLKGGQIVYNAAALAIVLDPNPNANTNSSSQKFFNQHTEDVVSLDVSNDHLKVATGQLGANPQICIWESNTQAIICQLKGYFTKGILQLAFNVSGDKLAAIGMDACHQLCIFDIITKSSIGGTLLVRDQIGKDIVTDIKWKNDLEFITCGFNHLKFWKLGHGGLTYSKAYPQKPLSYKYLCAAVNNDDYLLGAVDGSLQIYSGGKFTSYFQYLEANRSLEAINVSKDFVLIGGADSKIVIIDSKTYKQILSFKLSECMRNSLGLEVKSIQLGYDLKTLLVSTNAGDIVELSTKDAKININSKFAVSKILMKSHCSPNKRSLNEVWGLAINPQDSDQYYTCGDDGTLRSWSISQRKMLNCIKTNLDNNGAEIKQDEVGELPDNTKGRCIAVSLDGISICVGFKDGTVRIYDKEFKQKYVNRLAKEWICDIKFSHDQSWVAIGSHDNSIYIYSFPDMKQRYKPLKKHSSYITHINFSIDGNHLHSNCGGYELLFWELQSGKQLPNGANQLRDEKWLTWTTPYGWPVQGIWPEIQDGSDINAAVRSNKTYNEKEKPPDNYYLLATGDDNSQIKLFRYPCVKKGSGYILGKGHSSHITNIAWSMEDHYLFSIGGEDNCIFQWKVNKLR</sequence>
<dbReference type="FunFam" id="2.130.10.10:FF:000898">
    <property type="entry name" value="Predicted protein"/>
    <property type="match status" value="2"/>
</dbReference>
<evidence type="ECO:0000313" key="6">
    <source>
        <dbReference type="EMBL" id="CAD8078694.1"/>
    </source>
</evidence>
<dbReference type="InterPro" id="IPR050630">
    <property type="entry name" value="WD_repeat_EMAP"/>
</dbReference>